<dbReference type="Proteomes" id="UP001231362">
    <property type="component" value="Unassembled WGS sequence"/>
</dbReference>
<dbReference type="InterPro" id="IPR014957">
    <property type="entry name" value="IDEAL_dom"/>
</dbReference>
<comment type="caution">
    <text evidence="2">The sequence shown here is derived from an EMBL/GenBank/DDBJ whole genome shotgun (WGS) entry which is preliminary data.</text>
</comment>
<sequence length="78" mass="9151">MKENSYTELMKSGAMNRKRAKEAYVLNLYIDMILSEALLKSEKEKLLKRIDKAIDEQDEGSFLKLSRSYRELNKKFGT</sequence>
<keyword evidence="3" id="KW-1185">Reference proteome</keyword>
<organism evidence="2 3">
    <name type="scientific">Anoxybacillus andreesenii</name>
    <dbReference type="NCBI Taxonomy" id="1325932"/>
    <lineage>
        <taxon>Bacteria</taxon>
        <taxon>Bacillati</taxon>
        <taxon>Bacillota</taxon>
        <taxon>Bacilli</taxon>
        <taxon>Bacillales</taxon>
        <taxon>Anoxybacillaceae</taxon>
        <taxon>Anoxybacillus</taxon>
    </lineage>
</organism>
<proteinExistence type="predicted"/>
<evidence type="ECO:0000259" key="1">
    <source>
        <dbReference type="SMART" id="SM00914"/>
    </source>
</evidence>
<accession>A0ABT9UYM6</accession>
<dbReference type="RefSeq" id="WP_307148424.1">
    <property type="nucleotide sequence ID" value="NZ_JAUSTU010000001.1"/>
</dbReference>
<name>A0ABT9UYM6_9BACL</name>
<dbReference type="SMART" id="SM00914">
    <property type="entry name" value="IDEAL"/>
    <property type="match status" value="1"/>
</dbReference>
<protein>
    <submittedName>
        <fullName evidence="2">Uncharacterized protein YpiB (UPF0302 family)</fullName>
    </submittedName>
</protein>
<evidence type="ECO:0000313" key="3">
    <source>
        <dbReference type="Proteomes" id="UP001231362"/>
    </source>
</evidence>
<dbReference type="Pfam" id="PF08858">
    <property type="entry name" value="IDEAL"/>
    <property type="match status" value="1"/>
</dbReference>
<dbReference type="EMBL" id="JAUSTU010000001">
    <property type="protein sequence ID" value="MDQ0153796.1"/>
    <property type="molecule type" value="Genomic_DNA"/>
</dbReference>
<dbReference type="InterPro" id="IPR027393">
    <property type="entry name" value="Virus_scaffolding_prot_C"/>
</dbReference>
<reference evidence="2 3" key="1">
    <citation type="submission" date="2023-07" db="EMBL/GenBank/DDBJ databases">
        <title>Genomic Encyclopedia of Type Strains, Phase IV (KMG-IV): sequencing the most valuable type-strain genomes for metagenomic binning, comparative biology and taxonomic classification.</title>
        <authorList>
            <person name="Goeker M."/>
        </authorList>
    </citation>
    <scope>NUCLEOTIDE SEQUENCE [LARGE SCALE GENOMIC DNA]</scope>
    <source>
        <strain evidence="2 3">DSM 23948</strain>
    </source>
</reference>
<gene>
    <name evidence="2" type="ORF">J2S07_000094</name>
</gene>
<feature type="domain" description="IDEAL" evidence="1">
    <location>
        <begin position="33"/>
        <end position="69"/>
    </location>
</feature>
<evidence type="ECO:0000313" key="2">
    <source>
        <dbReference type="EMBL" id="MDQ0153796.1"/>
    </source>
</evidence>
<dbReference type="Gene3D" id="4.10.810.10">
    <property type="entry name" value="Virus Scaffolding Protein, Chain A"/>
    <property type="match status" value="1"/>
</dbReference>